<name>A0ABQ3YY36_9ACTN</name>
<sequence length="236" mass="25013">MSRTVVVFGAGAGLGQAVARRFGREGYRVALVARDEPRLAALTAELAAEGIEAAAFPADLTRTAEIPALVGRIRERFERIDVIEYAPITTDLFIRASDLDVPTAQHYVSLYLLTPVAIVREVLPEMLARGDGGILIGQGISAVRPMPNLSGLGPAMAAARNYVLSLHGEIAAQGVYAGVLHIAAMIRGSAGHRLATSGELSVGVDFSKVPTVEPADLAETMWTMLTKRDRGEDVAP</sequence>
<dbReference type="InterPro" id="IPR002347">
    <property type="entry name" value="SDR_fam"/>
</dbReference>
<dbReference type="Pfam" id="PF00106">
    <property type="entry name" value="adh_short"/>
    <property type="match status" value="1"/>
</dbReference>
<proteinExistence type="predicted"/>
<dbReference type="InterPro" id="IPR036291">
    <property type="entry name" value="NAD(P)-bd_dom_sf"/>
</dbReference>
<evidence type="ECO:0000313" key="1">
    <source>
        <dbReference type="EMBL" id="GIE02488.1"/>
    </source>
</evidence>
<keyword evidence="2" id="KW-1185">Reference proteome</keyword>
<comment type="caution">
    <text evidence="1">The sequence shown here is derived from an EMBL/GenBank/DDBJ whole genome shotgun (WGS) entry which is preliminary data.</text>
</comment>
<gene>
    <name evidence="1" type="ORF">Adu01nite_38380</name>
</gene>
<dbReference type="PANTHER" id="PTHR43431:SF7">
    <property type="entry name" value="OXIDOREDUCTASE, SHORT CHAIN DEHYDROGENASE_REDUCTASE FAMILY (AFU_ORTHOLOGUE AFUA_5G14000)"/>
    <property type="match status" value="1"/>
</dbReference>
<dbReference type="SUPFAM" id="SSF51735">
    <property type="entry name" value="NAD(P)-binding Rossmann-fold domains"/>
    <property type="match status" value="1"/>
</dbReference>
<dbReference type="RefSeq" id="WP_203728215.1">
    <property type="nucleotide sequence ID" value="NZ_BAAATX010000001.1"/>
</dbReference>
<dbReference type="Gene3D" id="3.40.50.720">
    <property type="entry name" value="NAD(P)-binding Rossmann-like Domain"/>
    <property type="match status" value="1"/>
</dbReference>
<dbReference type="PANTHER" id="PTHR43431">
    <property type="entry name" value="OXIDOREDUCTASE, SHORT CHAIN DEHYDROGENASE/REDUCTASE FAMILY (AFU_ORTHOLOGUE AFUA_5G14000)"/>
    <property type="match status" value="1"/>
</dbReference>
<reference evidence="1 2" key="1">
    <citation type="submission" date="2021-01" db="EMBL/GenBank/DDBJ databases">
        <title>Whole genome shotgun sequence of Actinoplanes durhamensis NBRC 14914.</title>
        <authorList>
            <person name="Komaki H."/>
            <person name="Tamura T."/>
        </authorList>
    </citation>
    <scope>NUCLEOTIDE SEQUENCE [LARGE SCALE GENOMIC DNA]</scope>
    <source>
        <strain evidence="1 2">NBRC 14914</strain>
    </source>
</reference>
<protein>
    <submittedName>
        <fullName evidence="1">Short-chain dehydrogenase</fullName>
    </submittedName>
</protein>
<accession>A0ABQ3YY36</accession>
<dbReference type="Proteomes" id="UP000637628">
    <property type="component" value="Unassembled WGS sequence"/>
</dbReference>
<dbReference type="EMBL" id="BOML01000031">
    <property type="protein sequence ID" value="GIE02488.1"/>
    <property type="molecule type" value="Genomic_DNA"/>
</dbReference>
<organism evidence="1 2">
    <name type="scientific">Paractinoplanes durhamensis</name>
    <dbReference type="NCBI Taxonomy" id="113563"/>
    <lineage>
        <taxon>Bacteria</taxon>
        <taxon>Bacillati</taxon>
        <taxon>Actinomycetota</taxon>
        <taxon>Actinomycetes</taxon>
        <taxon>Micromonosporales</taxon>
        <taxon>Micromonosporaceae</taxon>
        <taxon>Paractinoplanes</taxon>
    </lineage>
</organism>
<evidence type="ECO:0000313" key="2">
    <source>
        <dbReference type="Proteomes" id="UP000637628"/>
    </source>
</evidence>